<dbReference type="GeneID" id="85411902"/>
<feature type="transmembrane region" description="Helical" evidence="2">
    <location>
        <begin position="53"/>
        <end position="70"/>
    </location>
</feature>
<feature type="region of interest" description="Disordered" evidence="1">
    <location>
        <begin position="130"/>
        <end position="157"/>
    </location>
</feature>
<proteinExistence type="predicted"/>
<evidence type="ECO:0000256" key="1">
    <source>
        <dbReference type="SAM" id="MobiDB-lite"/>
    </source>
</evidence>
<dbReference type="Proteomes" id="UP001227543">
    <property type="component" value="Unassembled WGS sequence"/>
</dbReference>
<evidence type="ECO:0000256" key="2">
    <source>
        <dbReference type="SAM" id="Phobius"/>
    </source>
</evidence>
<accession>A0ABQ9QX06</accession>
<dbReference type="PANTHER" id="PTHR35179">
    <property type="entry name" value="PROTEIN CBG02620"/>
    <property type="match status" value="1"/>
</dbReference>
<dbReference type="PANTHER" id="PTHR35179:SF1">
    <property type="entry name" value="INTEGRAL MEMBRANE PROTEIN"/>
    <property type="match status" value="1"/>
</dbReference>
<evidence type="ECO:0008006" key="5">
    <source>
        <dbReference type="Google" id="ProtNLM"/>
    </source>
</evidence>
<gene>
    <name evidence="3" type="ORF">CTAM01_11653</name>
</gene>
<name>A0ABQ9QX06_9PEZI</name>
<dbReference type="EMBL" id="MLFU01000064">
    <property type="protein sequence ID" value="KAK1487807.1"/>
    <property type="molecule type" value="Genomic_DNA"/>
</dbReference>
<feature type="region of interest" description="Disordered" evidence="1">
    <location>
        <begin position="176"/>
        <end position="253"/>
    </location>
</feature>
<dbReference type="RefSeq" id="XP_060377705.1">
    <property type="nucleotide sequence ID" value="XM_060527664.1"/>
</dbReference>
<sequence>MPIPAQATRLKWGVFGILLAVNISVFCIWIPARLQINETYIHINEIWDRIEKGIFLLVDAGLNLTFIYLVKSRLIASGLTKYTALFRFNLAMIAVSMSLDFHPLAYLLKLHIEMGMADLIAKVVKASNPMRPHAETRRDSNEGAPDANKNSLSKSRSRRFSMPYVAGRWMLSSENVQPKRNTVGPELELGMPANTFSGRAAEPETTPHPRSLSRHITEPNGIPGLGMTPQSRTSRQDSSSTVREQDQDVAWYV</sequence>
<keyword evidence="2" id="KW-0812">Transmembrane</keyword>
<feature type="compositionally biased region" description="Basic and acidic residues" evidence="1">
    <location>
        <begin position="132"/>
        <end position="141"/>
    </location>
</feature>
<keyword evidence="2" id="KW-1133">Transmembrane helix</keyword>
<feature type="transmembrane region" description="Helical" evidence="2">
    <location>
        <begin position="12"/>
        <end position="32"/>
    </location>
</feature>
<organism evidence="3 4">
    <name type="scientific">Colletotrichum tamarilloi</name>
    <dbReference type="NCBI Taxonomy" id="1209934"/>
    <lineage>
        <taxon>Eukaryota</taxon>
        <taxon>Fungi</taxon>
        <taxon>Dikarya</taxon>
        <taxon>Ascomycota</taxon>
        <taxon>Pezizomycotina</taxon>
        <taxon>Sordariomycetes</taxon>
        <taxon>Hypocreomycetidae</taxon>
        <taxon>Glomerellales</taxon>
        <taxon>Glomerellaceae</taxon>
        <taxon>Colletotrichum</taxon>
        <taxon>Colletotrichum acutatum species complex</taxon>
    </lineage>
</organism>
<comment type="caution">
    <text evidence="3">The sequence shown here is derived from an EMBL/GenBank/DDBJ whole genome shotgun (WGS) entry which is preliminary data.</text>
</comment>
<feature type="transmembrane region" description="Helical" evidence="2">
    <location>
        <begin position="90"/>
        <end position="108"/>
    </location>
</feature>
<protein>
    <recommendedName>
        <fullName evidence="5">Integral membrane protein</fullName>
    </recommendedName>
</protein>
<keyword evidence="2" id="KW-0472">Membrane</keyword>
<evidence type="ECO:0000313" key="3">
    <source>
        <dbReference type="EMBL" id="KAK1487807.1"/>
    </source>
</evidence>
<evidence type="ECO:0000313" key="4">
    <source>
        <dbReference type="Proteomes" id="UP001227543"/>
    </source>
</evidence>
<keyword evidence="4" id="KW-1185">Reference proteome</keyword>
<feature type="compositionally biased region" description="Low complexity" evidence="1">
    <location>
        <begin position="230"/>
        <end position="241"/>
    </location>
</feature>
<reference evidence="3 4" key="1">
    <citation type="submission" date="2016-10" db="EMBL/GenBank/DDBJ databases">
        <title>The genome sequence of Colletotrichum fioriniae PJ7.</title>
        <authorList>
            <person name="Baroncelli R."/>
        </authorList>
    </citation>
    <scope>NUCLEOTIDE SEQUENCE [LARGE SCALE GENOMIC DNA]</scope>
    <source>
        <strain evidence="3 4">Tom-12</strain>
    </source>
</reference>